<accession>A0ABQ6N7W9</accession>
<keyword evidence="4" id="KW-1185">Reference proteome</keyword>
<feature type="region of interest" description="Disordered" evidence="1">
    <location>
        <begin position="59"/>
        <end position="78"/>
    </location>
</feature>
<protein>
    <recommendedName>
        <fullName evidence="2">Ubiquitin-like modifier-activating enzyme Atg7 N-terminal domain-containing protein</fullName>
    </recommendedName>
</protein>
<evidence type="ECO:0000259" key="2">
    <source>
        <dbReference type="Pfam" id="PF16420"/>
    </source>
</evidence>
<dbReference type="InterPro" id="IPR032197">
    <property type="entry name" value="Atg7_N"/>
</dbReference>
<dbReference type="EMBL" id="BRYB01001127">
    <property type="protein sequence ID" value="GMI43476.1"/>
    <property type="molecule type" value="Genomic_DNA"/>
</dbReference>
<dbReference type="Pfam" id="PF16420">
    <property type="entry name" value="ATG7_N"/>
    <property type="match status" value="1"/>
</dbReference>
<dbReference type="Gene3D" id="3.40.50.720">
    <property type="entry name" value="NAD(P)-binding Rossmann-like Domain"/>
    <property type="match status" value="1"/>
</dbReference>
<dbReference type="Proteomes" id="UP001165060">
    <property type="component" value="Unassembled WGS sequence"/>
</dbReference>
<dbReference type="InterPro" id="IPR042523">
    <property type="entry name" value="Atg7_N_2"/>
</dbReference>
<reference evidence="3 4" key="1">
    <citation type="journal article" date="2023" name="Commun. Biol.">
        <title>Genome analysis of Parmales, the sister group of diatoms, reveals the evolutionary specialization of diatoms from phago-mixotrophs to photoautotrophs.</title>
        <authorList>
            <person name="Ban H."/>
            <person name="Sato S."/>
            <person name="Yoshikawa S."/>
            <person name="Yamada K."/>
            <person name="Nakamura Y."/>
            <person name="Ichinomiya M."/>
            <person name="Sato N."/>
            <person name="Blanc-Mathieu R."/>
            <person name="Endo H."/>
            <person name="Kuwata A."/>
            <person name="Ogata H."/>
        </authorList>
    </citation>
    <scope>NUCLEOTIDE SEQUENCE [LARGE SCALE GENOMIC DNA]</scope>
</reference>
<dbReference type="Gene3D" id="3.40.140.70">
    <property type="entry name" value="Ubiquitin-like modifier-activating enzyme ATG7 N-terminal domain"/>
    <property type="match status" value="1"/>
</dbReference>
<evidence type="ECO:0000313" key="3">
    <source>
        <dbReference type="EMBL" id="GMI43476.1"/>
    </source>
</evidence>
<name>A0ABQ6N7W9_9STRA</name>
<dbReference type="InterPro" id="IPR042522">
    <property type="entry name" value="Atg7_N_1"/>
</dbReference>
<dbReference type="Gene3D" id="3.40.140.100">
    <property type="entry name" value="Ubiquitin-like modifier-activating enzyme ATG7 C-terminal domain"/>
    <property type="match status" value="1"/>
</dbReference>
<organism evidence="3 4">
    <name type="scientific">Tetraparma gracilis</name>
    <dbReference type="NCBI Taxonomy" id="2962635"/>
    <lineage>
        <taxon>Eukaryota</taxon>
        <taxon>Sar</taxon>
        <taxon>Stramenopiles</taxon>
        <taxon>Ochrophyta</taxon>
        <taxon>Bolidophyceae</taxon>
        <taxon>Parmales</taxon>
        <taxon>Triparmaceae</taxon>
        <taxon>Tetraparma</taxon>
    </lineage>
</organism>
<comment type="caution">
    <text evidence="3">The sequence shown here is derived from an EMBL/GenBank/DDBJ whole genome shotgun (WGS) entry which is preliminary data.</text>
</comment>
<feature type="compositionally biased region" description="Pro residues" evidence="1">
    <location>
        <begin position="59"/>
        <end position="76"/>
    </location>
</feature>
<sequence length="639" mass="67324">MSQPLLFSPFQSRPSSSFWLELQHQKLHTLRLSEEPIRIEATFVPGSSLVELLDKSILPPAPSPSSTPTPPPPPAAPLENERVLLSGSLTLLNTSAAFKKLDKNEFLSSSPSSDLLSVLCFADLKKHTVVYWAAFPAVPGVTDSSSNAVLPYALAEAPSPLPAPELSSLDDLYLSLRLSLAAHAPMFFVLPSGSLSLTSLASASAPAPLLTLDDWMSSSPASPDISAPLFGYVGGAEPPAGRSWVLRSLLSRLHKFYGERGCSGAVLNVVSYQPKLRRLGVGAGGALEVGAGGGVGEGGAAALLKVDVSAWAGNPSADGGPVVGWELNAQGRPGPRIVNLSSRESKRAATCAAEHMTCAAEHMTCAAEHMTRIAAAAAAAAATLVDVNGVVLSIPMPGHPIASEQEEADTKKLAGLIKSHTVTYLLTDTRESRWLPTVIASSENKPLINVALGLGSWVVVRHGRGIDPPTEIPLAEADESAEQTYERANNLDKERLGCYFCSDVVAPANSMTGRTLDQQCTVTRPGLAPIAASMGVELMVGMAHRTADGDKGALGDVPGVIRGELAEWKMMNSNTPSFSCCTACSPAAVEAWREEGFGFVRKVAADDGSWLEKLCGLQKLKESAMDVDWDEDGDSDEDF</sequence>
<proteinExistence type="predicted"/>
<evidence type="ECO:0000313" key="4">
    <source>
        <dbReference type="Proteomes" id="UP001165060"/>
    </source>
</evidence>
<gene>
    <name evidence="3" type="ORF">TeGR_g6162</name>
</gene>
<evidence type="ECO:0000256" key="1">
    <source>
        <dbReference type="SAM" id="MobiDB-lite"/>
    </source>
</evidence>
<feature type="domain" description="Ubiquitin-like modifier-activating enzyme Atg7 N-terminal" evidence="2">
    <location>
        <begin position="6"/>
        <end position="342"/>
    </location>
</feature>